<dbReference type="RefSeq" id="WP_344147499.1">
    <property type="nucleotide sequence ID" value="NZ_BAAANF010000004.1"/>
</dbReference>
<evidence type="ECO:0000256" key="1">
    <source>
        <dbReference type="SAM" id="Phobius"/>
    </source>
</evidence>
<organism evidence="2 3">
    <name type="scientific">Kribbella yunnanensis</name>
    <dbReference type="NCBI Taxonomy" id="190194"/>
    <lineage>
        <taxon>Bacteria</taxon>
        <taxon>Bacillati</taxon>
        <taxon>Actinomycetota</taxon>
        <taxon>Actinomycetes</taxon>
        <taxon>Propionibacteriales</taxon>
        <taxon>Kribbellaceae</taxon>
        <taxon>Kribbella</taxon>
    </lineage>
</organism>
<gene>
    <name evidence="2" type="ORF">GCM10009745_16430</name>
</gene>
<keyword evidence="1" id="KW-1133">Transmembrane helix</keyword>
<reference evidence="3" key="1">
    <citation type="journal article" date="2019" name="Int. J. Syst. Evol. Microbiol.">
        <title>The Global Catalogue of Microorganisms (GCM) 10K type strain sequencing project: providing services to taxonomists for standard genome sequencing and annotation.</title>
        <authorList>
            <consortium name="The Broad Institute Genomics Platform"/>
            <consortium name="The Broad Institute Genome Sequencing Center for Infectious Disease"/>
            <person name="Wu L."/>
            <person name="Ma J."/>
        </authorList>
    </citation>
    <scope>NUCLEOTIDE SEQUENCE [LARGE SCALE GENOMIC DNA]</scope>
    <source>
        <strain evidence="3">JCM 14307</strain>
    </source>
</reference>
<dbReference type="EMBL" id="BAAANF010000004">
    <property type="protein sequence ID" value="GAA1674095.1"/>
    <property type="molecule type" value="Genomic_DNA"/>
</dbReference>
<accession>A0ABP4SMF3</accession>
<protein>
    <submittedName>
        <fullName evidence="2">Uncharacterized protein</fullName>
    </submittedName>
</protein>
<dbReference type="Proteomes" id="UP001500280">
    <property type="component" value="Unassembled WGS sequence"/>
</dbReference>
<comment type="caution">
    <text evidence="2">The sequence shown here is derived from an EMBL/GenBank/DDBJ whole genome shotgun (WGS) entry which is preliminary data.</text>
</comment>
<feature type="transmembrane region" description="Helical" evidence="1">
    <location>
        <begin position="12"/>
        <end position="35"/>
    </location>
</feature>
<evidence type="ECO:0000313" key="3">
    <source>
        <dbReference type="Proteomes" id="UP001500280"/>
    </source>
</evidence>
<keyword evidence="1" id="KW-0812">Transmembrane</keyword>
<keyword evidence="1" id="KW-0472">Membrane</keyword>
<evidence type="ECO:0000313" key="2">
    <source>
        <dbReference type="EMBL" id="GAA1674095.1"/>
    </source>
</evidence>
<sequence length="242" mass="26370">MHALDVPTWLDALVGMQMGAAVFIGFVALVGWVFAKLVSPSLDREAAKLARLQAGAERYGWQPGEDIGGRLAAAGARCFEDDGELRRLLVGEYEGRRIEMAEFVTVEGGKLPTTVVNNLVAIELPAGLPELRISHDQVTPPSLPPLEPVLQTSDTESDAFNQRYFAASLDPRYTSAMLHPRMIEWILAHPPQDLRLVGNLLVAYTPKPWTVPHTLATVPLLSGIVDRIPPFVLKDFGVGSVS</sequence>
<proteinExistence type="predicted"/>
<keyword evidence="3" id="KW-1185">Reference proteome</keyword>
<name>A0ABP4SMF3_9ACTN</name>